<reference evidence="2 3" key="1">
    <citation type="journal article" date="2010" name="J. Bacteriol.">
        <title>Genome sequence of Fulvimarina pelagi HTCC2506T, a Mn(II)-oxidizing alphaproteobacterium possessing an aerobic anoxygenic photosynthetic gene cluster and Xanthorhodopsin.</title>
        <authorList>
            <person name="Kang I."/>
            <person name="Oh H.M."/>
            <person name="Lim S.I."/>
            <person name="Ferriera S."/>
            <person name="Giovannoni S.J."/>
            <person name="Cho J.C."/>
        </authorList>
    </citation>
    <scope>NUCLEOTIDE SEQUENCE [LARGE SCALE GENOMIC DNA]</scope>
    <source>
        <strain evidence="2 3">HTCC2506</strain>
    </source>
</reference>
<evidence type="ECO:0000313" key="2">
    <source>
        <dbReference type="EMBL" id="EAU41600.1"/>
    </source>
</evidence>
<accession>Q0G481</accession>
<dbReference type="AlphaFoldDB" id="Q0G481"/>
<dbReference type="eggNOG" id="COG2954">
    <property type="taxonomic scope" value="Bacteria"/>
</dbReference>
<keyword evidence="3" id="KW-1185">Reference proteome</keyword>
<feature type="domain" description="CYTH" evidence="1">
    <location>
        <begin position="56"/>
        <end position="201"/>
    </location>
</feature>
<evidence type="ECO:0000259" key="1">
    <source>
        <dbReference type="PROSITE" id="PS51707"/>
    </source>
</evidence>
<dbReference type="InterPro" id="IPR023577">
    <property type="entry name" value="CYTH_domain"/>
</dbReference>
<dbReference type="Gene3D" id="2.40.320.10">
    <property type="entry name" value="Hypothetical Protein Pfu-838710-001"/>
    <property type="match status" value="1"/>
</dbReference>
<gene>
    <name evidence="2" type="ORF">FP2506_14244</name>
</gene>
<evidence type="ECO:0000313" key="3">
    <source>
        <dbReference type="Proteomes" id="UP000004310"/>
    </source>
</evidence>
<organism evidence="2 3">
    <name type="scientific">Fulvimarina pelagi HTCC2506</name>
    <dbReference type="NCBI Taxonomy" id="314231"/>
    <lineage>
        <taxon>Bacteria</taxon>
        <taxon>Pseudomonadati</taxon>
        <taxon>Pseudomonadota</taxon>
        <taxon>Alphaproteobacteria</taxon>
        <taxon>Hyphomicrobiales</taxon>
        <taxon>Aurantimonadaceae</taxon>
        <taxon>Fulvimarina</taxon>
    </lineage>
</organism>
<protein>
    <recommendedName>
        <fullName evidence="1">CYTH domain-containing protein</fullName>
    </recommendedName>
</protein>
<dbReference type="CDD" id="cd07891">
    <property type="entry name" value="CYTH-like_CthTTM-like_1"/>
    <property type="match status" value="1"/>
</dbReference>
<dbReference type="Proteomes" id="UP000004310">
    <property type="component" value="Unassembled WGS sequence"/>
</dbReference>
<dbReference type="SMART" id="SM01118">
    <property type="entry name" value="CYTH"/>
    <property type="match status" value="1"/>
</dbReference>
<comment type="caution">
    <text evidence="2">The sequence shown here is derived from an EMBL/GenBank/DDBJ whole genome shotgun (WGS) entry which is preliminary data.</text>
</comment>
<dbReference type="HOGENOM" id="CLU_109545_1_1_5"/>
<dbReference type="PROSITE" id="PS51707">
    <property type="entry name" value="CYTH"/>
    <property type="match status" value="1"/>
</dbReference>
<dbReference type="EMBL" id="AATP01000002">
    <property type="protein sequence ID" value="EAU41600.1"/>
    <property type="molecule type" value="Genomic_DNA"/>
</dbReference>
<sequence>MRESGVLAGIVLMAPDIEVHAILWKRGPKRKLPRFKVFARMPVGTGDRGETSFGMAQEIERKFLVKSDGWREEADEGTRIEQFYLFVAENRTCRVRIKDGETARLTVKTGTGIARGEYEIDIPTSDAEALRVARIGAAIEKTRYRVPLGKLTVEVDVFSGALEKLVLAEIEIPTVDHEVVLPDYLGREVMGDPAYTNARMALDGRPHGDTSS</sequence>
<dbReference type="STRING" id="217511.GCA_001463845_03399"/>
<dbReference type="PANTHER" id="PTHR40114:SF1">
    <property type="entry name" value="SLR0698 PROTEIN"/>
    <property type="match status" value="1"/>
</dbReference>
<dbReference type="Pfam" id="PF01928">
    <property type="entry name" value="CYTH"/>
    <property type="match status" value="1"/>
</dbReference>
<dbReference type="InterPro" id="IPR033469">
    <property type="entry name" value="CYTH-like_dom_sf"/>
</dbReference>
<dbReference type="PANTHER" id="PTHR40114">
    <property type="entry name" value="SLR0698 PROTEIN"/>
    <property type="match status" value="1"/>
</dbReference>
<dbReference type="SUPFAM" id="SSF55154">
    <property type="entry name" value="CYTH-like phosphatases"/>
    <property type="match status" value="1"/>
</dbReference>
<dbReference type="InterPro" id="IPR012042">
    <property type="entry name" value="NeuTTM/CthTTM-like"/>
</dbReference>
<name>Q0G481_9HYPH</name>
<proteinExistence type="predicted"/>